<dbReference type="Gene3D" id="1.10.3720.10">
    <property type="entry name" value="MetI-like"/>
    <property type="match status" value="1"/>
</dbReference>
<keyword evidence="14" id="KW-1185">Reference proteome</keyword>
<evidence type="ECO:0000313" key="12">
    <source>
        <dbReference type="EMBL" id="MQW68033.1"/>
    </source>
</evidence>
<dbReference type="GeneID" id="61611436"/>
<proteinExistence type="inferred from homology"/>
<dbReference type="PANTHER" id="PTHR43386:SF1">
    <property type="entry name" value="D,D-DIPEPTIDE TRANSPORT SYSTEM PERMEASE PROTEIN DDPC-RELATED"/>
    <property type="match status" value="1"/>
</dbReference>
<dbReference type="RefSeq" id="WP_012066547.1">
    <property type="nucleotide sequence ID" value="NZ_ATYC01000022.1"/>
</dbReference>
<name>A0A6G1WED5_9HYPH</name>
<keyword evidence="5" id="KW-0571">Peptide transport</keyword>
<comment type="similarity">
    <text evidence="9">Belongs to the binding-protein-dependent transport system permease family.</text>
</comment>
<dbReference type="EMBL" id="NBUC01000112">
    <property type="protein sequence ID" value="PLT99202.1"/>
    <property type="molecule type" value="Genomic_DNA"/>
</dbReference>
<comment type="subcellular location">
    <subcellularLocation>
        <location evidence="1 9">Cell membrane</location>
        <topology evidence="1 9">Multi-pass membrane protein</topology>
    </subcellularLocation>
</comment>
<accession>A0A6G1WED5</accession>
<keyword evidence="2 9" id="KW-0813">Transport</keyword>
<evidence type="ECO:0000256" key="8">
    <source>
        <dbReference type="ARBA" id="ARBA00023136"/>
    </source>
</evidence>
<evidence type="ECO:0000256" key="5">
    <source>
        <dbReference type="ARBA" id="ARBA00022856"/>
    </source>
</evidence>
<evidence type="ECO:0000313" key="13">
    <source>
        <dbReference type="EMBL" id="PLT99202.1"/>
    </source>
</evidence>
<dbReference type="PANTHER" id="PTHR43386">
    <property type="entry name" value="OLIGOPEPTIDE TRANSPORT SYSTEM PERMEASE PROTEIN APPC"/>
    <property type="match status" value="1"/>
</dbReference>
<dbReference type="PROSITE" id="PS50928">
    <property type="entry name" value="ABC_TM1"/>
    <property type="match status" value="1"/>
</dbReference>
<dbReference type="Pfam" id="PF00528">
    <property type="entry name" value="BPD_transp_1"/>
    <property type="match status" value="1"/>
</dbReference>
<evidence type="ECO:0000256" key="7">
    <source>
        <dbReference type="ARBA" id="ARBA00022989"/>
    </source>
</evidence>
<dbReference type="EMBL" id="WISB01000011">
    <property type="protein sequence ID" value="MQW68033.1"/>
    <property type="molecule type" value="Genomic_DNA"/>
</dbReference>
<dbReference type="AlphaFoldDB" id="A0A6G1WED5"/>
<gene>
    <name evidence="13" type="ORF">BMJ33_23230</name>
    <name evidence="12" type="ORF">GHJ91_02235</name>
</gene>
<evidence type="ECO:0000256" key="9">
    <source>
        <dbReference type="RuleBase" id="RU363032"/>
    </source>
</evidence>
<feature type="transmembrane region" description="Helical" evidence="9">
    <location>
        <begin position="118"/>
        <end position="144"/>
    </location>
</feature>
<dbReference type="SUPFAM" id="SSF161098">
    <property type="entry name" value="MetI-like"/>
    <property type="match status" value="1"/>
</dbReference>
<keyword evidence="7 9" id="KW-1133">Transmembrane helix</keyword>
<feature type="transmembrane region" description="Helical" evidence="9">
    <location>
        <begin position="238"/>
        <end position="263"/>
    </location>
</feature>
<keyword evidence="6" id="KW-0653">Protein transport</keyword>
<evidence type="ECO:0000256" key="2">
    <source>
        <dbReference type="ARBA" id="ARBA00022448"/>
    </source>
</evidence>
<reference evidence="12" key="1">
    <citation type="journal article" date="2013" name="Genome Biol.">
        <title>Comparative genomics of the core and accessory genomes of 48 Sinorhizobium strains comprising five genospecies.</title>
        <authorList>
            <person name="Sugawara M."/>
            <person name="Epstein B."/>
            <person name="Badgley B.D."/>
            <person name="Unno T."/>
            <person name="Xu L."/>
            <person name="Reese J."/>
            <person name="Gyaneshwar P."/>
            <person name="Denny R."/>
            <person name="Mudge J."/>
            <person name="Bharti A.K."/>
            <person name="Farmer A.D."/>
            <person name="May G.D."/>
            <person name="Woodward J.E."/>
            <person name="Medigue C."/>
            <person name="Vallenet D."/>
            <person name="Lajus A."/>
            <person name="Rouy Z."/>
            <person name="Martinez-Vaz B."/>
            <person name="Tiffin P."/>
            <person name="Young N.D."/>
            <person name="Sadowsky M.J."/>
        </authorList>
    </citation>
    <scope>NUCLEOTIDE SEQUENCE</scope>
    <source>
        <strain evidence="12">M1</strain>
    </source>
</reference>
<keyword evidence="3" id="KW-1003">Cell membrane</keyword>
<keyword evidence="8 9" id="KW-0472">Membrane</keyword>
<evidence type="ECO:0000259" key="11">
    <source>
        <dbReference type="PROSITE" id="PS50928"/>
    </source>
</evidence>
<feature type="domain" description="ABC transmembrane type-1" evidence="11">
    <location>
        <begin position="116"/>
        <end position="305"/>
    </location>
</feature>
<evidence type="ECO:0000256" key="3">
    <source>
        <dbReference type="ARBA" id="ARBA00022475"/>
    </source>
</evidence>
<dbReference type="GO" id="GO:0071916">
    <property type="term" value="F:dipeptide transmembrane transporter activity"/>
    <property type="evidence" value="ECO:0007669"/>
    <property type="project" value="TreeGrafter"/>
</dbReference>
<dbReference type="GO" id="GO:0005886">
    <property type="term" value="C:plasma membrane"/>
    <property type="evidence" value="ECO:0007669"/>
    <property type="project" value="UniProtKB-SubCell"/>
</dbReference>
<feature type="transmembrane region" description="Helical" evidence="9">
    <location>
        <begin position="165"/>
        <end position="190"/>
    </location>
</feature>
<dbReference type="InterPro" id="IPR035906">
    <property type="entry name" value="MetI-like_sf"/>
</dbReference>
<reference evidence="13 14" key="3">
    <citation type="journal article" date="2018" name="FEMS Microbiol. Ecol.">
        <title>Co-invading symbiotic mutualists of Medicago polymorpha retain high ancestral diversity and contain diverse accessory genomes.</title>
        <authorList>
            <person name="Porter S.S."/>
            <person name="Faber-Hammond J.J."/>
            <person name="Friesen M.L."/>
        </authorList>
    </citation>
    <scope>NUCLEOTIDE SEQUENCE [LARGE SCALE GENOMIC DNA]</scope>
    <source>
        <strain evidence="13 14">Str16</strain>
    </source>
</reference>
<reference evidence="13" key="2">
    <citation type="submission" date="2017-04" db="EMBL/GenBank/DDBJ databases">
        <authorList>
            <person name="Porter S."/>
            <person name="Friesen M.L."/>
            <person name="Faber-Hammond J."/>
        </authorList>
    </citation>
    <scope>NUCLEOTIDE SEQUENCE</scope>
    <source>
        <strain evidence="13">Str16</strain>
    </source>
</reference>
<evidence type="ECO:0000313" key="14">
    <source>
        <dbReference type="Proteomes" id="UP001190825"/>
    </source>
</evidence>
<evidence type="ECO:0000256" key="6">
    <source>
        <dbReference type="ARBA" id="ARBA00022927"/>
    </source>
</evidence>
<evidence type="ECO:0000256" key="1">
    <source>
        <dbReference type="ARBA" id="ARBA00004651"/>
    </source>
</evidence>
<comment type="caution">
    <text evidence="12">The sequence shown here is derived from an EMBL/GenBank/DDBJ whole genome shotgun (WGS) entry which is preliminary data.</text>
</comment>
<dbReference type="OMA" id="QWWVAAM"/>
<keyword evidence="4 9" id="KW-0812">Transmembrane</keyword>
<dbReference type="InterPro" id="IPR025966">
    <property type="entry name" value="OppC_N"/>
</dbReference>
<dbReference type="InterPro" id="IPR050366">
    <property type="entry name" value="BP-dependent_transpt_permease"/>
</dbReference>
<sequence>MSLAPVTRPPETPPETRPMSRREWLLSDRPQSRTQARLGRAYMTWRRFSANRLAVLGLCILLALIFVAIFADALAPYNPVIGNLAGARLLPPGSEGYLLGTDDQGRDILSRLIHGSRLTLLVVLLVAIIAAPVGLIVGAVAGYAGGWIDAVLMRITDIFLAFPKLVLALAFVAALGPGIENAVIAIAITSWPPYARIARAETLTVRHSDYIAAVRLMGASPLRIIFRHVMPMCMSSLIVRVTLDMAGIILTAAGLGFLGLGAQPPLPEWGAMIASGRRFILDQWWVATMPGIAILIVSLGFNLLGDGLRDALDPRESGQ</sequence>
<protein>
    <submittedName>
        <fullName evidence="12">ABC transporter permease subunit</fullName>
    </submittedName>
    <submittedName>
        <fullName evidence="13">D-ala-D-ala transporter subunit</fullName>
    </submittedName>
</protein>
<dbReference type="Proteomes" id="UP001190825">
    <property type="component" value="Unassembled WGS sequence"/>
</dbReference>
<organism evidence="12">
    <name type="scientific">Sinorhizobium medicae</name>
    <dbReference type="NCBI Taxonomy" id="110321"/>
    <lineage>
        <taxon>Bacteria</taxon>
        <taxon>Pseudomonadati</taxon>
        <taxon>Pseudomonadota</taxon>
        <taxon>Alphaproteobacteria</taxon>
        <taxon>Hyphomicrobiales</taxon>
        <taxon>Rhizobiaceae</taxon>
        <taxon>Sinorhizobium/Ensifer group</taxon>
        <taxon>Sinorhizobium</taxon>
    </lineage>
</organism>
<evidence type="ECO:0000256" key="10">
    <source>
        <dbReference type="SAM" id="MobiDB-lite"/>
    </source>
</evidence>
<dbReference type="CDD" id="cd06261">
    <property type="entry name" value="TM_PBP2"/>
    <property type="match status" value="1"/>
</dbReference>
<feature type="transmembrane region" description="Helical" evidence="9">
    <location>
        <begin position="53"/>
        <end position="71"/>
    </location>
</feature>
<feature type="transmembrane region" description="Helical" evidence="9">
    <location>
        <begin position="283"/>
        <end position="305"/>
    </location>
</feature>
<dbReference type="Pfam" id="PF12911">
    <property type="entry name" value="OppC_N"/>
    <property type="match status" value="1"/>
</dbReference>
<dbReference type="GO" id="GO:0015031">
    <property type="term" value="P:protein transport"/>
    <property type="evidence" value="ECO:0007669"/>
    <property type="project" value="UniProtKB-KW"/>
</dbReference>
<dbReference type="InterPro" id="IPR000515">
    <property type="entry name" value="MetI-like"/>
</dbReference>
<feature type="compositionally biased region" description="Pro residues" evidence="10">
    <location>
        <begin position="7"/>
        <end position="16"/>
    </location>
</feature>
<feature type="region of interest" description="Disordered" evidence="10">
    <location>
        <begin position="1"/>
        <end position="26"/>
    </location>
</feature>
<evidence type="ECO:0000256" key="4">
    <source>
        <dbReference type="ARBA" id="ARBA00022692"/>
    </source>
</evidence>